<sequence>MSGHYPNRHVYNADAAHTLPAVIIEALIQSTPGRLVLFPALPTAYPTGRLRGVRTRFGAEVDLTWGPGERTAVIRPTRTLRVDLRTSSGARPLDLVAGEDCVLTLGPQ</sequence>
<dbReference type="InterPro" id="IPR049053">
    <property type="entry name" value="AFCA-like_C"/>
</dbReference>
<dbReference type="GO" id="GO:0004560">
    <property type="term" value="F:alpha-L-fucosidase activity"/>
    <property type="evidence" value="ECO:0007669"/>
    <property type="project" value="TreeGrafter"/>
</dbReference>
<dbReference type="InterPro" id="IPR008928">
    <property type="entry name" value="6-hairpin_glycosidase_sf"/>
</dbReference>
<dbReference type="Pfam" id="PF21307">
    <property type="entry name" value="Glyco_hydro_95_C"/>
    <property type="match status" value="1"/>
</dbReference>
<dbReference type="Gene3D" id="2.60.40.1180">
    <property type="entry name" value="Golgi alpha-mannosidase II"/>
    <property type="match status" value="1"/>
</dbReference>
<proteinExistence type="predicted"/>
<dbReference type="SUPFAM" id="SSF48208">
    <property type="entry name" value="Six-hairpin glycosidases"/>
    <property type="match status" value="1"/>
</dbReference>
<dbReference type="PANTHER" id="PTHR31084:SF0">
    <property type="entry name" value="ALPHA-L-FUCOSIDASE 2"/>
    <property type="match status" value="1"/>
</dbReference>
<evidence type="ECO:0000259" key="1">
    <source>
        <dbReference type="Pfam" id="PF21307"/>
    </source>
</evidence>
<reference evidence="2" key="1">
    <citation type="submission" date="2019-04" db="EMBL/GenBank/DDBJ databases">
        <title>Draft genome sequences of Streptomyces avermitilis MC3.</title>
        <authorList>
            <person name="Komaki H."/>
            <person name="Tamura T."/>
            <person name="Hosoyama A."/>
        </authorList>
    </citation>
    <scope>NUCLEOTIDE SEQUENCE</scope>
    <source>
        <strain evidence="2">MC3</strain>
    </source>
</reference>
<dbReference type="PANTHER" id="PTHR31084">
    <property type="entry name" value="ALPHA-L-FUCOSIDASE 2"/>
    <property type="match status" value="1"/>
</dbReference>
<feature type="domain" description="Alpha fucosidase A-like C-terminal" evidence="1">
    <location>
        <begin position="29"/>
        <end position="88"/>
    </location>
</feature>
<dbReference type="InterPro" id="IPR013780">
    <property type="entry name" value="Glyco_hydro_b"/>
</dbReference>
<accession>A0A499V7H8</accession>
<gene>
    <name evidence="2" type="ORF">SAVMC3_30020</name>
</gene>
<dbReference type="GO" id="GO:0005975">
    <property type="term" value="P:carbohydrate metabolic process"/>
    <property type="evidence" value="ECO:0007669"/>
    <property type="project" value="InterPro"/>
</dbReference>
<organism evidence="2">
    <name type="scientific">Streptomyces avermitilis</name>
    <dbReference type="NCBI Taxonomy" id="33903"/>
    <lineage>
        <taxon>Bacteria</taxon>
        <taxon>Bacillati</taxon>
        <taxon>Actinomycetota</taxon>
        <taxon>Actinomycetes</taxon>
        <taxon>Kitasatosporales</taxon>
        <taxon>Streptomycetaceae</taxon>
        <taxon>Streptomyces</taxon>
    </lineage>
</organism>
<dbReference type="EMBL" id="AP019621">
    <property type="protein sequence ID" value="BBJ50373.1"/>
    <property type="molecule type" value="Genomic_DNA"/>
</dbReference>
<dbReference type="AlphaFoldDB" id="A0A499V7H8"/>
<protein>
    <recommendedName>
        <fullName evidence="1">Alpha fucosidase A-like C-terminal domain-containing protein</fullName>
    </recommendedName>
</protein>
<name>A0A499V7H8_STRAX</name>
<evidence type="ECO:0000313" key="2">
    <source>
        <dbReference type="EMBL" id="BBJ50373.1"/>
    </source>
</evidence>